<dbReference type="STRING" id="285473.A4G23_01097"/>
<proteinExistence type="predicted"/>
<dbReference type="KEGG" id="srn:A4G23_01097"/>
<keyword evidence="2" id="KW-1185">Reference proteome</keyword>
<name>A0A1D8FYK4_9ACTN</name>
<accession>A0A1D8FYK4</accession>
<dbReference type="EMBL" id="CP017316">
    <property type="protein sequence ID" value="AOT58288.1"/>
    <property type="molecule type" value="Genomic_DNA"/>
</dbReference>
<protein>
    <submittedName>
        <fullName evidence="1">Uncharacterized protein</fullName>
    </submittedName>
</protein>
<dbReference type="SUPFAM" id="SSF89372">
    <property type="entry name" value="Fucose-specific lectin"/>
    <property type="match status" value="1"/>
</dbReference>
<evidence type="ECO:0000313" key="1">
    <source>
        <dbReference type="EMBL" id="AOT58288.1"/>
    </source>
</evidence>
<dbReference type="Proteomes" id="UP000095349">
    <property type="component" value="Chromosome"/>
</dbReference>
<dbReference type="AlphaFoldDB" id="A0A1D8FYK4"/>
<reference evidence="1 2" key="1">
    <citation type="submission" date="2016-09" db="EMBL/GenBank/DDBJ databases">
        <title>Streptomyces rubrolavendulae MJM4426 Genome sequencing and assembly.</title>
        <authorList>
            <person name="Kim J.-G."/>
        </authorList>
    </citation>
    <scope>NUCLEOTIDE SEQUENCE [LARGE SCALE GENOMIC DNA]</scope>
    <source>
        <strain evidence="1 2">MJM4426</strain>
    </source>
</reference>
<dbReference type="PATRIC" id="fig|285473.5.peg.1142"/>
<evidence type="ECO:0000313" key="2">
    <source>
        <dbReference type="Proteomes" id="UP000095349"/>
    </source>
</evidence>
<organism evidence="1 2">
    <name type="scientific">Streptomyces rubrolavendulae</name>
    <dbReference type="NCBI Taxonomy" id="285473"/>
    <lineage>
        <taxon>Bacteria</taxon>
        <taxon>Bacillati</taxon>
        <taxon>Actinomycetota</taxon>
        <taxon>Actinomycetes</taxon>
        <taxon>Kitasatosporales</taxon>
        <taxon>Streptomycetaceae</taxon>
        <taxon>Streptomyces</taxon>
    </lineage>
</organism>
<sequence length="404" mass="43601">MSHVSGNPVLVQSRFGRKGNFELLVPAGAAGLHFLWRNNDASGLPWSAPFTFAQNVGRVDAITMIQSNFGSPGNLELIARSGDRLNFFWRDSGPAFRWNGPFQIASGASGNPVLVQSRFGGKGNFELLYPSAAGGITFMWRNNDASGLPWSAPFTFAQNVGRVDAITMIQSNFGSPGNLELIARSGDRLNFFWRDSGPAFRWNGPFQIASGASGNPVLVQSRFGGKGNFELLYPSAAGGITFMWRNNDASGLPWSAPFTFAQNMGRVDAITMIQSNFGSPGNLELIARSGDRLNFFWRDSGPAFRWNGPSRMVIGSASLRAIQTASGRFIHIDGTGFSENSSVKIAYDIFTNGGPTTHQTGERSDSTDAGGSFTEDIKVNLSSVSGVRVNVTDDRTHMRAEAAL</sequence>
<gene>
    <name evidence="1" type="ORF">A4G23_01097</name>
</gene>